<protein>
    <recommendedName>
        <fullName evidence="2">Bacteriocin</fullName>
    </recommendedName>
</protein>
<accession>A0AB38YC80</accession>
<evidence type="ECO:0008006" key="2">
    <source>
        <dbReference type="Google" id="ProtNLM"/>
    </source>
</evidence>
<dbReference type="AlphaFoldDB" id="A0AB38YC80"/>
<dbReference type="RefSeq" id="WP_304994160.1">
    <property type="nucleotide sequence ID" value="NZ_CP101717.1"/>
</dbReference>
<gene>
    <name evidence="1" type="ORF">NFC81_09040</name>
</gene>
<sequence length="97" mass="9629">MSFGLLGLQQDMKGQAVDGYARVADLEQRRNQANDNIDAAKTAQRNSNIGAGAGLGLSMATAGASGAAMGAKFGAMAGPVGLVGGAAAGYLFSKFFG</sequence>
<organism evidence="1">
    <name type="scientific">Salinispirillum sp. LH 10-3-1</name>
    <dbReference type="NCBI Taxonomy" id="2952525"/>
    <lineage>
        <taxon>Bacteria</taxon>
        <taxon>Pseudomonadati</taxon>
        <taxon>Pseudomonadota</taxon>
        <taxon>Gammaproteobacteria</taxon>
        <taxon>Oceanospirillales</taxon>
        <taxon>Saccharospirillaceae</taxon>
        <taxon>Salinispirillum</taxon>
    </lineage>
</organism>
<dbReference type="EMBL" id="CP101717">
    <property type="protein sequence ID" value="WLD56875.1"/>
    <property type="molecule type" value="Genomic_DNA"/>
</dbReference>
<evidence type="ECO:0000313" key="1">
    <source>
        <dbReference type="EMBL" id="WLD56875.1"/>
    </source>
</evidence>
<reference evidence="1" key="1">
    <citation type="submission" date="2022-07" db="EMBL/GenBank/DDBJ databases">
        <title>Complete genome sequence of Salinispirillum sp. LH10-3-1 capable of multiple carbohydrate inversion isolated from a soda lake.</title>
        <authorList>
            <person name="Liu J."/>
            <person name="Zhai Y."/>
            <person name="Zhang H."/>
            <person name="Yang H."/>
            <person name="Qu J."/>
            <person name="Li J."/>
        </authorList>
    </citation>
    <scope>NUCLEOTIDE SEQUENCE</scope>
    <source>
        <strain evidence="1">LH 10-3-1</strain>
    </source>
</reference>
<name>A0AB38YC80_9GAMM</name>
<proteinExistence type="predicted"/>